<dbReference type="OrthoDB" id="3078735at2"/>
<evidence type="ECO:0000313" key="2">
    <source>
        <dbReference type="Proteomes" id="UP000238375"/>
    </source>
</evidence>
<dbReference type="AlphaFoldDB" id="A0A2T0S8J6"/>
<dbReference type="RefSeq" id="WP_106140040.1">
    <property type="nucleotide sequence ID" value="NZ_PVTE01000025.1"/>
</dbReference>
<sequence>MEPIPFNLNDYLLVKLTREGYKLLAEDHNRYSDLSFFRDPDSFAAEADENGYTKMQTWKFMNLFGSKSYIGGPHIYDTNILLLPASTSVPA</sequence>
<organism evidence="1 2">
    <name type="scientific">Spirosoma oryzae</name>
    <dbReference type="NCBI Taxonomy" id="1469603"/>
    <lineage>
        <taxon>Bacteria</taxon>
        <taxon>Pseudomonadati</taxon>
        <taxon>Bacteroidota</taxon>
        <taxon>Cytophagia</taxon>
        <taxon>Cytophagales</taxon>
        <taxon>Cytophagaceae</taxon>
        <taxon>Spirosoma</taxon>
    </lineage>
</organism>
<comment type="caution">
    <text evidence="1">The sequence shown here is derived from an EMBL/GenBank/DDBJ whole genome shotgun (WGS) entry which is preliminary data.</text>
</comment>
<evidence type="ECO:0000313" key="1">
    <source>
        <dbReference type="EMBL" id="PRY29757.1"/>
    </source>
</evidence>
<proteinExistence type="predicted"/>
<reference evidence="1 2" key="1">
    <citation type="submission" date="2018-03" db="EMBL/GenBank/DDBJ databases">
        <title>Genomic Encyclopedia of Archaeal and Bacterial Type Strains, Phase II (KMG-II): from individual species to whole genera.</title>
        <authorList>
            <person name="Goeker M."/>
        </authorList>
    </citation>
    <scope>NUCLEOTIDE SEQUENCE [LARGE SCALE GENOMIC DNA]</scope>
    <source>
        <strain evidence="1 2">DSM 28354</strain>
    </source>
</reference>
<name>A0A2T0S8J6_9BACT</name>
<keyword evidence="2" id="KW-1185">Reference proteome</keyword>
<dbReference type="EMBL" id="PVTE01000025">
    <property type="protein sequence ID" value="PRY29757.1"/>
    <property type="molecule type" value="Genomic_DNA"/>
</dbReference>
<accession>A0A2T0S8J6</accession>
<dbReference type="Proteomes" id="UP000238375">
    <property type="component" value="Unassembled WGS sequence"/>
</dbReference>
<gene>
    <name evidence="1" type="ORF">CLV58_12519</name>
</gene>
<protein>
    <submittedName>
        <fullName evidence="1">Uncharacterized protein</fullName>
    </submittedName>
</protein>